<geneLocation type="plasmid" evidence="3">
    <name>pr1cp1</name>
</geneLocation>
<gene>
    <name evidence="2" type="ORF">R1CP_36260</name>
</gene>
<keyword evidence="2" id="KW-0614">Plasmid</keyword>
<evidence type="ECO:0000256" key="1">
    <source>
        <dbReference type="SAM" id="MobiDB-lite"/>
    </source>
</evidence>
<dbReference type="PATRIC" id="fig|37919.13.peg.7639"/>
<accession>A0A1B1KGZ6</accession>
<protein>
    <submittedName>
        <fullName evidence="2">Uncharacterized protein</fullName>
    </submittedName>
</protein>
<dbReference type="AlphaFoldDB" id="A0A1B1KGZ6"/>
<feature type="region of interest" description="Disordered" evidence="1">
    <location>
        <begin position="93"/>
        <end position="114"/>
    </location>
</feature>
<evidence type="ECO:0000313" key="2">
    <source>
        <dbReference type="EMBL" id="ANS31858.1"/>
    </source>
</evidence>
<proteinExistence type="predicted"/>
<dbReference type="EMBL" id="CP009112">
    <property type="protein sequence ID" value="ANS31858.1"/>
    <property type="molecule type" value="Genomic_DNA"/>
</dbReference>
<evidence type="ECO:0000313" key="3">
    <source>
        <dbReference type="Proteomes" id="UP000186108"/>
    </source>
</evidence>
<reference evidence="2 3" key="1">
    <citation type="submission" date="2014-07" db="EMBL/GenBank/DDBJ databases">
        <authorList>
            <person name="Zhang J.E."/>
            <person name="Yang H."/>
            <person name="Guo J."/>
            <person name="Deng Z."/>
            <person name="Luo H."/>
            <person name="Luo M."/>
            <person name="Zhao B."/>
        </authorList>
    </citation>
    <scope>NUCLEOTIDE SEQUENCE [LARGE SCALE GENOMIC DNA]</scope>
    <source>
        <strain evidence="2 3">1CP</strain>
        <plasmid evidence="3">Plasmid pr1cp1</plasmid>
    </source>
</reference>
<name>A0A1B1KGZ6_RHOOP</name>
<sequence length="177" mass="18970">MCPETLSALKGTGAMGELTAVYIGLSVGAVVAEAILRGQDIPPDLIVRTRPLADKSLTELVLDEDVEVAVRGGRRNIVKARPGRLADGVYVGGTTRRPAEPRPTSWPARSSRGGCITSAGTDAMNSRSCWSTDEKPPTLMVVRSAPLDADGWARERVLASFLHDFRSDIGITRRRTG</sequence>
<organism evidence="2 3">
    <name type="scientific">Rhodococcus opacus</name>
    <name type="common">Nocardia opaca</name>
    <dbReference type="NCBI Taxonomy" id="37919"/>
    <lineage>
        <taxon>Bacteria</taxon>
        <taxon>Bacillati</taxon>
        <taxon>Actinomycetota</taxon>
        <taxon>Actinomycetes</taxon>
        <taxon>Mycobacteriales</taxon>
        <taxon>Nocardiaceae</taxon>
        <taxon>Rhodococcus</taxon>
    </lineage>
</organism>
<dbReference type="Proteomes" id="UP000186108">
    <property type="component" value="Plasmid pR1CP1"/>
</dbReference>